<comment type="catalytic activity">
    <reaction evidence="15">
        <text>a hydroperoxide + [thioredoxin]-dithiol = an alcohol + [thioredoxin]-disulfide + H2O</text>
        <dbReference type="Rhea" id="RHEA:62620"/>
        <dbReference type="Rhea" id="RHEA-COMP:10698"/>
        <dbReference type="Rhea" id="RHEA-COMP:10700"/>
        <dbReference type="ChEBI" id="CHEBI:15377"/>
        <dbReference type="ChEBI" id="CHEBI:29950"/>
        <dbReference type="ChEBI" id="CHEBI:30879"/>
        <dbReference type="ChEBI" id="CHEBI:35924"/>
        <dbReference type="ChEBI" id="CHEBI:50058"/>
        <dbReference type="EC" id="1.11.1.24"/>
    </reaction>
</comment>
<evidence type="ECO:0000256" key="9">
    <source>
        <dbReference type="ARBA" id="ARBA00023078"/>
    </source>
</evidence>
<keyword evidence="3" id="KW-0150">Chloroplast</keyword>
<keyword evidence="4" id="KW-0575">Peroxidase</keyword>
<dbReference type="CDD" id="cd03017">
    <property type="entry name" value="PRX_BCP"/>
    <property type="match status" value="1"/>
</dbReference>
<dbReference type="InterPro" id="IPR050924">
    <property type="entry name" value="Peroxiredoxin_BCP/PrxQ"/>
</dbReference>
<dbReference type="OrthoDB" id="338622at2759"/>
<keyword evidence="9" id="KW-0793">Thylakoid</keyword>
<comment type="similarity">
    <text evidence="13">Belongs to the peroxiredoxin family. BCP/PrxQ subfamily.</text>
</comment>
<dbReference type="GO" id="GO:0008379">
    <property type="term" value="F:thioredoxin peroxidase activity"/>
    <property type="evidence" value="ECO:0007669"/>
    <property type="project" value="TreeGrafter"/>
</dbReference>
<keyword evidence="5" id="KW-0934">Plastid</keyword>
<accession>A0A383VT19</accession>
<dbReference type="FunFam" id="3.40.30.10:FF:000122">
    <property type="entry name" value="Peroxiredoxin Q chloroplastic"/>
    <property type="match status" value="1"/>
</dbReference>
<keyword evidence="7" id="KW-0809">Transit peptide</keyword>
<dbReference type="PANTHER" id="PTHR42801:SF4">
    <property type="entry name" value="AHPC_TSA FAMILY PROTEIN"/>
    <property type="match status" value="1"/>
</dbReference>
<evidence type="ECO:0000256" key="4">
    <source>
        <dbReference type="ARBA" id="ARBA00022559"/>
    </source>
</evidence>
<dbReference type="PANTHER" id="PTHR42801">
    <property type="entry name" value="THIOREDOXIN-DEPENDENT PEROXIDE REDUCTASE"/>
    <property type="match status" value="1"/>
</dbReference>
<reference evidence="17 18" key="1">
    <citation type="submission" date="2016-10" db="EMBL/GenBank/DDBJ databases">
        <authorList>
            <person name="Cai Z."/>
        </authorList>
    </citation>
    <scope>NUCLEOTIDE SEQUENCE [LARGE SCALE GENOMIC DNA]</scope>
</reference>
<gene>
    <name evidence="17" type="ORF">BQ4739_LOCUS9000</name>
</gene>
<dbReference type="GO" id="GO:0045454">
    <property type="term" value="P:cell redox homeostasis"/>
    <property type="evidence" value="ECO:0007669"/>
    <property type="project" value="TreeGrafter"/>
</dbReference>
<dbReference type="STRING" id="3088.A0A383VT19"/>
<dbReference type="PROSITE" id="PS51352">
    <property type="entry name" value="THIOREDOXIN_2"/>
    <property type="match status" value="1"/>
</dbReference>
<dbReference type="GO" id="GO:0009543">
    <property type="term" value="C:chloroplast thylakoid lumen"/>
    <property type="evidence" value="ECO:0007669"/>
    <property type="project" value="UniProtKB-SubCell"/>
</dbReference>
<sequence>MLAQRNVVAGSRPAVNARIAAISRPQRASRSVVAVKAMKVGEALKDSAEYYRVLKTSEGKTVTLASFEGKPLVLFFYPKAATPGCTKEACKFRDEYSAFTQAGAAVFGISSDSPAENKAWADANRLPFPLLTDPSSILRKTFGIKGDLLGLLPGRQTFVFNKAGKCVLSFNDQMNAEQHVAEALKALKA</sequence>
<evidence type="ECO:0000256" key="1">
    <source>
        <dbReference type="ARBA" id="ARBA00004456"/>
    </source>
</evidence>
<comment type="subcellular location">
    <subcellularLocation>
        <location evidence="1">Plastid</location>
        <location evidence="1">Chloroplast thylakoid lumen</location>
    </subcellularLocation>
</comment>
<evidence type="ECO:0000256" key="13">
    <source>
        <dbReference type="ARBA" id="ARBA00038489"/>
    </source>
</evidence>
<organism evidence="17 18">
    <name type="scientific">Tetradesmus obliquus</name>
    <name type="common">Green alga</name>
    <name type="synonym">Acutodesmus obliquus</name>
    <dbReference type="NCBI Taxonomy" id="3088"/>
    <lineage>
        <taxon>Eukaryota</taxon>
        <taxon>Viridiplantae</taxon>
        <taxon>Chlorophyta</taxon>
        <taxon>core chlorophytes</taxon>
        <taxon>Chlorophyceae</taxon>
        <taxon>CS clade</taxon>
        <taxon>Sphaeropleales</taxon>
        <taxon>Scenedesmaceae</taxon>
        <taxon>Tetradesmus</taxon>
    </lineage>
</organism>
<name>A0A383VT19_TETOB</name>
<evidence type="ECO:0000256" key="3">
    <source>
        <dbReference type="ARBA" id="ARBA00022528"/>
    </source>
</evidence>
<evidence type="ECO:0000256" key="6">
    <source>
        <dbReference type="ARBA" id="ARBA00022862"/>
    </source>
</evidence>
<evidence type="ECO:0000256" key="11">
    <source>
        <dbReference type="ARBA" id="ARBA00023284"/>
    </source>
</evidence>
<keyword evidence="11" id="KW-0676">Redox-active center</keyword>
<dbReference type="GO" id="GO:0034599">
    <property type="term" value="P:cellular response to oxidative stress"/>
    <property type="evidence" value="ECO:0007669"/>
    <property type="project" value="TreeGrafter"/>
</dbReference>
<dbReference type="InterPro" id="IPR013766">
    <property type="entry name" value="Thioredoxin_domain"/>
</dbReference>
<evidence type="ECO:0000256" key="10">
    <source>
        <dbReference type="ARBA" id="ARBA00023157"/>
    </source>
</evidence>
<evidence type="ECO:0000256" key="5">
    <source>
        <dbReference type="ARBA" id="ARBA00022640"/>
    </source>
</evidence>
<evidence type="ECO:0000256" key="2">
    <source>
        <dbReference type="ARBA" id="ARBA00013017"/>
    </source>
</evidence>
<evidence type="ECO:0000259" key="16">
    <source>
        <dbReference type="PROSITE" id="PS51352"/>
    </source>
</evidence>
<dbReference type="SUPFAM" id="SSF52833">
    <property type="entry name" value="Thioredoxin-like"/>
    <property type="match status" value="1"/>
</dbReference>
<feature type="domain" description="Thioredoxin" evidence="16">
    <location>
        <begin position="42"/>
        <end position="189"/>
    </location>
</feature>
<dbReference type="Proteomes" id="UP000256970">
    <property type="component" value="Unassembled WGS sequence"/>
</dbReference>
<keyword evidence="8" id="KW-0560">Oxidoreductase</keyword>
<keyword evidence="18" id="KW-1185">Reference proteome</keyword>
<keyword evidence="10" id="KW-1015">Disulfide bond</keyword>
<evidence type="ECO:0000256" key="12">
    <source>
        <dbReference type="ARBA" id="ARBA00032824"/>
    </source>
</evidence>
<evidence type="ECO:0000256" key="8">
    <source>
        <dbReference type="ARBA" id="ARBA00023002"/>
    </source>
</evidence>
<proteinExistence type="inferred from homology"/>
<dbReference type="EMBL" id="FNXT01000871">
    <property type="protein sequence ID" value="SZX68667.1"/>
    <property type="molecule type" value="Genomic_DNA"/>
</dbReference>
<dbReference type="InterPro" id="IPR036249">
    <property type="entry name" value="Thioredoxin-like_sf"/>
</dbReference>
<dbReference type="Gene3D" id="3.40.30.10">
    <property type="entry name" value="Glutaredoxin"/>
    <property type="match status" value="1"/>
</dbReference>
<evidence type="ECO:0000256" key="7">
    <source>
        <dbReference type="ARBA" id="ARBA00022946"/>
    </source>
</evidence>
<dbReference type="InterPro" id="IPR000866">
    <property type="entry name" value="AhpC/TSA"/>
</dbReference>
<dbReference type="AlphaFoldDB" id="A0A383VT19"/>
<protein>
    <recommendedName>
        <fullName evidence="2">thioredoxin-dependent peroxiredoxin</fullName>
        <ecNumber evidence="2">1.11.1.24</ecNumber>
    </recommendedName>
    <alternativeName>
        <fullName evidence="12">Thioredoxin peroxidase</fullName>
    </alternativeName>
    <alternativeName>
        <fullName evidence="14">Thioredoxin-dependent peroxiredoxin Q</fullName>
    </alternativeName>
</protein>
<dbReference type="Pfam" id="PF00578">
    <property type="entry name" value="AhpC-TSA"/>
    <property type="match status" value="1"/>
</dbReference>
<evidence type="ECO:0000313" key="18">
    <source>
        <dbReference type="Proteomes" id="UP000256970"/>
    </source>
</evidence>
<dbReference type="EC" id="1.11.1.24" evidence="2"/>
<evidence type="ECO:0000256" key="15">
    <source>
        <dbReference type="ARBA" id="ARBA00049091"/>
    </source>
</evidence>
<evidence type="ECO:0000313" key="17">
    <source>
        <dbReference type="EMBL" id="SZX68667.1"/>
    </source>
</evidence>
<evidence type="ECO:0000256" key="14">
    <source>
        <dbReference type="ARBA" id="ARBA00042163"/>
    </source>
</evidence>
<keyword evidence="6" id="KW-0049">Antioxidant</keyword>